<proteinExistence type="predicted"/>
<dbReference type="EMBL" id="JXSQ01000022">
    <property type="protein sequence ID" value="KIP51790.1"/>
    <property type="molecule type" value="Genomic_DNA"/>
</dbReference>
<sequence length="103" mass="10514">MTTVTTADMTTGTVAAIRTGTGVASAVAAGQVSAKRRSVAPLPIAGRDATVAEAPQRGSTLEVISAIALDAERYLSEASQPASLRRALAANSHRQRRDLDGPG</sequence>
<accession>A0A0D0H3M1</accession>
<gene>
    <name evidence="1" type="ORF">SD72_13110</name>
</gene>
<evidence type="ECO:0000313" key="1">
    <source>
        <dbReference type="EMBL" id="KIP51790.1"/>
    </source>
</evidence>
<dbReference type="AlphaFoldDB" id="A0A0D0H3M1"/>
<evidence type="ECO:0000313" key="2">
    <source>
        <dbReference type="Proteomes" id="UP000032120"/>
    </source>
</evidence>
<name>A0A0D0H3M1_9MICO</name>
<protein>
    <submittedName>
        <fullName evidence="1">Uncharacterized protein</fullName>
    </submittedName>
</protein>
<dbReference type="Proteomes" id="UP000032120">
    <property type="component" value="Unassembled WGS sequence"/>
</dbReference>
<keyword evidence="2" id="KW-1185">Reference proteome</keyword>
<comment type="caution">
    <text evidence="1">The sequence shown here is derived from an EMBL/GenBank/DDBJ whole genome shotgun (WGS) entry which is preliminary data.</text>
</comment>
<reference evidence="1 2" key="1">
    <citation type="submission" date="2015-01" db="EMBL/GenBank/DDBJ databases">
        <title>Draft genome sequence of Leucobacter komagatae strain VKM ST2845.</title>
        <authorList>
            <person name="Karlyshev A.V."/>
            <person name="Kudryashova E.B."/>
        </authorList>
    </citation>
    <scope>NUCLEOTIDE SEQUENCE [LARGE SCALE GENOMIC DNA]</scope>
    <source>
        <strain evidence="1 2">VKM ST2845</strain>
    </source>
</reference>
<organism evidence="1 2">
    <name type="scientific">Leucobacter komagatae</name>
    <dbReference type="NCBI Taxonomy" id="55969"/>
    <lineage>
        <taxon>Bacteria</taxon>
        <taxon>Bacillati</taxon>
        <taxon>Actinomycetota</taxon>
        <taxon>Actinomycetes</taxon>
        <taxon>Micrococcales</taxon>
        <taxon>Microbacteriaceae</taxon>
        <taxon>Leucobacter</taxon>
    </lineage>
</organism>